<comment type="caution">
    <text evidence="2">The sequence shown here is derived from an EMBL/GenBank/DDBJ whole genome shotgun (WGS) entry which is preliminary data.</text>
</comment>
<proteinExistence type="predicted"/>
<sequence>MYKAGFVLLLNQDIAEMLSTRTSKEYCSSSSPSGEHVLDEKTWREGQGEGKLRISLTIGVVFRRLLSPSFKRKFWQNKLNTVFVTPIIIRCDNPAADCLATLTNYSMLDRLVYSQLLGNPAVSPRAQGERDGKTWREEQGDGGELDKWNDRNEGGMQIFPRQNQCPFRTPT</sequence>
<name>A0AAE1ATJ6_9GAST</name>
<protein>
    <submittedName>
        <fullName evidence="2">Uncharacterized protein</fullName>
    </submittedName>
</protein>
<organism evidence="2 3">
    <name type="scientific">Elysia crispata</name>
    <name type="common">lettuce slug</name>
    <dbReference type="NCBI Taxonomy" id="231223"/>
    <lineage>
        <taxon>Eukaryota</taxon>
        <taxon>Metazoa</taxon>
        <taxon>Spiralia</taxon>
        <taxon>Lophotrochozoa</taxon>
        <taxon>Mollusca</taxon>
        <taxon>Gastropoda</taxon>
        <taxon>Heterobranchia</taxon>
        <taxon>Euthyneura</taxon>
        <taxon>Panpulmonata</taxon>
        <taxon>Sacoglossa</taxon>
        <taxon>Placobranchoidea</taxon>
        <taxon>Plakobranchidae</taxon>
        <taxon>Elysia</taxon>
    </lineage>
</organism>
<evidence type="ECO:0000313" key="3">
    <source>
        <dbReference type="Proteomes" id="UP001283361"/>
    </source>
</evidence>
<feature type="region of interest" description="Disordered" evidence="1">
    <location>
        <begin position="122"/>
        <end position="171"/>
    </location>
</feature>
<accession>A0AAE1ATJ6</accession>
<gene>
    <name evidence="2" type="ORF">RRG08_016564</name>
</gene>
<reference evidence="2" key="1">
    <citation type="journal article" date="2023" name="G3 (Bethesda)">
        <title>A reference genome for the long-term kleptoplast-retaining sea slug Elysia crispata morphotype clarki.</title>
        <authorList>
            <person name="Eastman K.E."/>
            <person name="Pendleton A.L."/>
            <person name="Shaikh M.A."/>
            <person name="Suttiyut T."/>
            <person name="Ogas R."/>
            <person name="Tomko P."/>
            <person name="Gavelis G."/>
            <person name="Widhalm J.R."/>
            <person name="Wisecaver J.H."/>
        </authorList>
    </citation>
    <scope>NUCLEOTIDE SEQUENCE</scope>
    <source>
        <strain evidence="2">ECLA1</strain>
    </source>
</reference>
<dbReference type="AlphaFoldDB" id="A0AAE1ATJ6"/>
<evidence type="ECO:0000256" key="1">
    <source>
        <dbReference type="SAM" id="MobiDB-lite"/>
    </source>
</evidence>
<feature type="compositionally biased region" description="Polar residues" evidence="1">
    <location>
        <begin position="160"/>
        <end position="171"/>
    </location>
</feature>
<evidence type="ECO:0000313" key="2">
    <source>
        <dbReference type="EMBL" id="KAK3793056.1"/>
    </source>
</evidence>
<keyword evidence="3" id="KW-1185">Reference proteome</keyword>
<dbReference type="EMBL" id="JAWDGP010001282">
    <property type="protein sequence ID" value="KAK3793056.1"/>
    <property type="molecule type" value="Genomic_DNA"/>
</dbReference>
<feature type="compositionally biased region" description="Basic and acidic residues" evidence="1">
    <location>
        <begin position="127"/>
        <end position="153"/>
    </location>
</feature>
<dbReference type="Proteomes" id="UP001283361">
    <property type="component" value="Unassembled WGS sequence"/>
</dbReference>